<keyword evidence="1" id="KW-0812">Transmembrane</keyword>
<proteinExistence type="predicted"/>
<evidence type="ECO:0000313" key="2">
    <source>
        <dbReference type="EMBL" id="KAA6407333.1"/>
    </source>
</evidence>
<dbReference type="Proteomes" id="UP000324767">
    <property type="component" value="Unassembled WGS sequence"/>
</dbReference>
<keyword evidence="1" id="KW-0472">Membrane</keyword>
<evidence type="ECO:0000313" key="3">
    <source>
        <dbReference type="Proteomes" id="UP000324767"/>
    </source>
</evidence>
<accession>A0A5M8PE33</accession>
<dbReference type="EMBL" id="VXIT01000018">
    <property type="protein sequence ID" value="KAA6407333.1"/>
    <property type="molecule type" value="Genomic_DNA"/>
</dbReference>
<comment type="caution">
    <text evidence="2">The sequence shown here is derived from an EMBL/GenBank/DDBJ whole genome shotgun (WGS) entry which is preliminary data.</text>
</comment>
<feature type="transmembrane region" description="Helical" evidence="1">
    <location>
        <begin position="20"/>
        <end position="38"/>
    </location>
</feature>
<gene>
    <name evidence="2" type="ORF">FRX48_08881</name>
</gene>
<organism evidence="2 3">
    <name type="scientific">Lasallia pustulata</name>
    <dbReference type="NCBI Taxonomy" id="136370"/>
    <lineage>
        <taxon>Eukaryota</taxon>
        <taxon>Fungi</taxon>
        <taxon>Dikarya</taxon>
        <taxon>Ascomycota</taxon>
        <taxon>Pezizomycotina</taxon>
        <taxon>Lecanoromycetes</taxon>
        <taxon>OSLEUM clade</taxon>
        <taxon>Umbilicariomycetidae</taxon>
        <taxon>Umbilicariales</taxon>
        <taxon>Umbilicariaceae</taxon>
        <taxon>Lasallia</taxon>
    </lineage>
</organism>
<sequence>MHSPLQSFLPLLPLRPSSFLVSAVTLRLVYVSLVHVIIQRKLADTVMPVCPETITPFLKEIMTGLQEEGRNRHCQRSKERLKLLSPSLQGSSQGQSDMVIPVSSMAPGLVSKRSLEPQPLAS</sequence>
<reference evidence="2 3" key="1">
    <citation type="submission" date="2019-09" db="EMBL/GenBank/DDBJ databases">
        <title>The hologenome of the rock-dwelling lichen Lasallia pustulata.</title>
        <authorList>
            <person name="Greshake Tzovaras B."/>
            <person name="Segers F."/>
            <person name="Bicker A."/>
            <person name="Dal Grande F."/>
            <person name="Otte J."/>
            <person name="Hankeln T."/>
            <person name="Schmitt I."/>
            <person name="Ebersberger I."/>
        </authorList>
    </citation>
    <scope>NUCLEOTIDE SEQUENCE [LARGE SCALE GENOMIC DNA]</scope>
    <source>
        <strain evidence="2">A1-1</strain>
    </source>
</reference>
<name>A0A5M8PE33_9LECA</name>
<protein>
    <submittedName>
        <fullName evidence="2">Uncharacterized protein</fullName>
    </submittedName>
</protein>
<keyword evidence="1" id="KW-1133">Transmembrane helix</keyword>
<dbReference type="AlphaFoldDB" id="A0A5M8PE33"/>
<evidence type="ECO:0000256" key="1">
    <source>
        <dbReference type="SAM" id="Phobius"/>
    </source>
</evidence>